<feature type="transmembrane region" description="Helical" evidence="8">
    <location>
        <begin position="159"/>
        <end position="180"/>
    </location>
</feature>
<dbReference type="GO" id="GO:0008495">
    <property type="term" value="F:protoheme IX farnesyltransferase activity"/>
    <property type="evidence" value="ECO:0007669"/>
    <property type="project" value="InterPro"/>
</dbReference>
<feature type="transmembrane region" description="Helical" evidence="8">
    <location>
        <begin position="111"/>
        <end position="128"/>
    </location>
</feature>
<dbReference type="GO" id="GO:0016020">
    <property type="term" value="C:membrane"/>
    <property type="evidence" value="ECO:0007669"/>
    <property type="project" value="UniProtKB-SubCell"/>
</dbReference>
<keyword evidence="4 8" id="KW-1133">Transmembrane helix</keyword>
<dbReference type="InterPro" id="IPR000537">
    <property type="entry name" value="UbiA_prenyltransferase"/>
</dbReference>
<feature type="compositionally biased region" description="Basic and acidic residues" evidence="7">
    <location>
        <begin position="1"/>
        <end position="11"/>
    </location>
</feature>
<proteinExistence type="inferred from homology"/>
<dbReference type="EMBL" id="UINC01001172">
    <property type="protein sequence ID" value="SUZ73246.1"/>
    <property type="molecule type" value="Genomic_DNA"/>
</dbReference>
<gene>
    <name evidence="9" type="ORF">METZ01_LOCUS26100</name>
</gene>
<evidence type="ECO:0000256" key="1">
    <source>
        <dbReference type="ARBA" id="ARBA00004141"/>
    </source>
</evidence>
<dbReference type="GO" id="GO:0006783">
    <property type="term" value="P:heme biosynthetic process"/>
    <property type="evidence" value="ECO:0007669"/>
    <property type="project" value="UniProtKB-KW"/>
</dbReference>
<keyword evidence="6 8" id="KW-0472">Membrane</keyword>
<evidence type="ECO:0000256" key="2">
    <source>
        <dbReference type="ARBA" id="ARBA00022679"/>
    </source>
</evidence>
<dbReference type="HAMAP" id="MF_00154">
    <property type="entry name" value="CyoE_CtaB"/>
    <property type="match status" value="1"/>
</dbReference>
<feature type="transmembrane region" description="Helical" evidence="8">
    <location>
        <begin position="186"/>
        <end position="210"/>
    </location>
</feature>
<evidence type="ECO:0000256" key="3">
    <source>
        <dbReference type="ARBA" id="ARBA00022692"/>
    </source>
</evidence>
<dbReference type="PANTHER" id="PTHR43448">
    <property type="entry name" value="PROTOHEME IX FARNESYLTRANSFERASE, MITOCHONDRIAL"/>
    <property type="match status" value="1"/>
</dbReference>
<keyword evidence="5" id="KW-0350">Heme biosynthesis</keyword>
<keyword evidence="3 8" id="KW-0812">Transmembrane</keyword>
<dbReference type="InterPro" id="IPR044878">
    <property type="entry name" value="UbiA_sf"/>
</dbReference>
<evidence type="ECO:0000313" key="9">
    <source>
        <dbReference type="EMBL" id="SUZ73246.1"/>
    </source>
</evidence>
<evidence type="ECO:0000256" key="4">
    <source>
        <dbReference type="ARBA" id="ARBA00022989"/>
    </source>
</evidence>
<comment type="subcellular location">
    <subcellularLocation>
        <location evidence="1">Membrane</location>
        <topology evidence="1">Multi-pass membrane protein</topology>
    </subcellularLocation>
</comment>
<keyword evidence="2" id="KW-0808">Transferase</keyword>
<feature type="transmembrane region" description="Helical" evidence="8">
    <location>
        <begin position="290"/>
        <end position="307"/>
    </location>
</feature>
<reference evidence="9" key="1">
    <citation type="submission" date="2018-05" db="EMBL/GenBank/DDBJ databases">
        <authorList>
            <person name="Lanie J.A."/>
            <person name="Ng W.-L."/>
            <person name="Kazmierczak K.M."/>
            <person name="Andrzejewski T.M."/>
            <person name="Davidsen T.M."/>
            <person name="Wayne K.J."/>
            <person name="Tettelin H."/>
            <person name="Glass J.I."/>
            <person name="Rusch D."/>
            <person name="Podicherti R."/>
            <person name="Tsui H.-C.T."/>
            <person name="Winkler M.E."/>
        </authorList>
    </citation>
    <scope>NUCLEOTIDE SEQUENCE</scope>
</reference>
<dbReference type="Pfam" id="PF01040">
    <property type="entry name" value="UbiA"/>
    <property type="match status" value="1"/>
</dbReference>
<evidence type="ECO:0008006" key="10">
    <source>
        <dbReference type="Google" id="ProtNLM"/>
    </source>
</evidence>
<evidence type="ECO:0000256" key="8">
    <source>
        <dbReference type="SAM" id="Phobius"/>
    </source>
</evidence>
<dbReference type="PANTHER" id="PTHR43448:SF2">
    <property type="entry name" value="PROTOHEME IX FARNESYLTRANSFERASE, MITOCHONDRIAL"/>
    <property type="match status" value="1"/>
</dbReference>
<dbReference type="NCBIfam" id="TIGR01473">
    <property type="entry name" value="cyoE_ctaB"/>
    <property type="match status" value="1"/>
</dbReference>
<feature type="transmembrane region" description="Helical" evidence="8">
    <location>
        <begin position="259"/>
        <end position="278"/>
    </location>
</feature>
<dbReference type="AlphaFoldDB" id="A0A381Q1M0"/>
<evidence type="ECO:0000256" key="5">
    <source>
        <dbReference type="ARBA" id="ARBA00023133"/>
    </source>
</evidence>
<evidence type="ECO:0000256" key="6">
    <source>
        <dbReference type="ARBA" id="ARBA00023136"/>
    </source>
</evidence>
<name>A0A381Q1M0_9ZZZZ</name>
<accession>A0A381Q1M0</accession>
<organism evidence="9">
    <name type="scientific">marine metagenome</name>
    <dbReference type="NCBI Taxonomy" id="408172"/>
    <lineage>
        <taxon>unclassified sequences</taxon>
        <taxon>metagenomes</taxon>
        <taxon>ecological metagenomes</taxon>
    </lineage>
</organism>
<sequence length="311" mass="32865">MSEAVETRSDPPQDPAPDPIPDSTPAPGKAGALYELTKPGIAGYVMMTAGVSYYVASGGSAEILPVTHTVLGVALGTAGALALNQYVERDVDAIMTRTQTRPLPSGRLRPGEALAFGWVLLVAGLAYLGLTVGWLPSVLTAASAAAYILAYTPLKTRSYLATLVGAVPGAFPALIGWSAATGTVEFGGVILFCIAFLWQLPHVLALAWLLREDYARVGFFLSPPSDPEGLRIGRHMVYHSVSLLMISGFPTFLGLTGQIYLAGALVLALITLGVSLAAAAKMTRSRARRVFLWSLLYQPLLLGLLLIDTVR</sequence>
<feature type="compositionally biased region" description="Pro residues" evidence="7">
    <location>
        <begin position="12"/>
        <end position="24"/>
    </location>
</feature>
<dbReference type="InterPro" id="IPR006369">
    <property type="entry name" value="Protohaem_IX_farnesylTrfase"/>
</dbReference>
<evidence type="ECO:0000256" key="7">
    <source>
        <dbReference type="SAM" id="MobiDB-lite"/>
    </source>
</evidence>
<protein>
    <recommendedName>
        <fullName evidence="10">Heme O synthase</fullName>
    </recommendedName>
</protein>
<dbReference type="Gene3D" id="1.10.357.140">
    <property type="entry name" value="UbiA prenyltransferase"/>
    <property type="match status" value="1"/>
</dbReference>
<feature type="region of interest" description="Disordered" evidence="7">
    <location>
        <begin position="1"/>
        <end position="29"/>
    </location>
</feature>
<dbReference type="CDD" id="cd13957">
    <property type="entry name" value="PT_UbiA_Cox10"/>
    <property type="match status" value="1"/>
</dbReference>